<feature type="compositionally biased region" description="Polar residues" evidence="1">
    <location>
        <begin position="140"/>
        <end position="155"/>
    </location>
</feature>
<gene>
    <name evidence="2" type="ORF">CUMW_127270</name>
</gene>
<feature type="compositionally biased region" description="Low complexity" evidence="1">
    <location>
        <begin position="129"/>
        <end position="139"/>
    </location>
</feature>
<keyword evidence="3" id="KW-1185">Reference proteome</keyword>
<evidence type="ECO:0000256" key="1">
    <source>
        <dbReference type="SAM" id="MobiDB-lite"/>
    </source>
</evidence>
<dbReference type="STRING" id="55188.A0A2H5PDR7"/>
<sequence>MSQNNWEADKMLDVYIYDYLLKRKLHASAKAFQTEGKVSTDPVAIDAPGGFLFEWWSVFWDIFIARTNEKHSESAASYIERDSLDDATIKPRLSDNMTQLLDPNHATLLKAAAIGSQPSGQTLHGTHGVSQQVQSRSQQPPLSTQEVKTEMNPTMNPRAAGSEGSLIGVHGSNQGAGNVTLKGWPLTGLDQFRSGLLQQQKSLTQPYNQLQLQQLMLQAQQNLASPSANDLESRKLRMLHNSRNMGLARDGSSNSVGDLVSTVGSAMQIISPGLPRGDNDLLIKVSFSFVLGEDLIFQYLIFLI</sequence>
<evidence type="ECO:0000313" key="2">
    <source>
        <dbReference type="EMBL" id="GAY50513.1"/>
    </source>
</evidence>
<dbReference type="PROSITE" id="PS50896">
    <property type="entry name" value="LISH"/>
    <property type="match status" value="1"/>
</dbReference>
<dbReference type="AlphaFoldDB" id="A0A2H5PDR7"/>
<dbReference type="EMBL" id="BDQV01000063">
    <property type="protein sequence ID" value="GAY50512.1"/>
    <property type="molecule type" value="Genomic_DNA"/>
</dbReference>
<dbReference type="GO" id="GO:0005634">
    <property type="term" value="C:nucleus"/>
    <property type="evidence" value="ECO:0007669"/>
    <property type="project" value="TreeGrafter"/>
</dbReference>
<dbReference type="Proteomes" id="UP000236630">
    <property type="component" value="Unassembled WGS sequence"/>
</dbReference>
<dbReference type="Pfam" id="PF08513">
    <property type="entry name" value="LisH"/>
    <property type="match status" value="1"/>
</dbReference>
<organism evidence="2 3">
    <name type="scientific">Citrus unshiu</name>
    <name type="common">Satsuma mandarin</name>
    <name type="synonym">Citrus nobilis var. unshiu</name>
    <dbReference type="NCBI Taxonomy" id="55188"/>
    <lineage>
        <taxon>Eukaryota</taxon>
        <taxon>Viridiplantae</taxon>
        <taxon>Streptophyta</taxon>
        <taxon>Embryophyta</taxon>
        <taxon>Tracheophyta</taxon>
        <taxon>Spermatophyta</taxon>
        <taxon>Magnoliopsida</taxon>
        <taxon>eudicotyledons</taxon>
        <taxon>Gunneridae</taxon>
        <taxon>Pentapetalae</taxon>
        <taxon>rosids</taxon>
        <taxon>malvids</taxon>
        <taxon>Sapindales</taxon>
        <taxon>Rutaceae</taxon>
        <taxon>Aurantioideae</taxon>
        <taxon>Citrus</taxon>
    </lineage>
</organism>
<proteinExistence type="predicted"/>
<dbReference type="PANTHER" id="PTHR45093:SF4">
    <property type="entry name" value="LISH DOMAIN-CONTAINING PROTEIN"/>
    <property type="match status" value="1"/>
</dbReference>
<protein>
    <submittedName>
        <fullName evidence="2">Uncharacterized protein</fullName>
    </submittedName>
</protein>
<dbReference type="EMBL" id="BDQV01000063">
    <property type="protein sequence ID" value="GAY50513.1"/>
    <property type="molecule type" value="Genomic_DNA"/>
</dbReference>
<reference evidence="2 3" key="1">
    <citation type="journal article" date="2017" name="Front. Genet.">
        <title>Draft sequencing of the heterozygous diploid genome of Satsuma (Citrus unshiu Marc.) using a hybrid assembly approach.</title>
        <authorList>
            <person name="Shimizu T."/>
            <person name="Tanizawa Y."/>
            <person name="Mochizuki T."/>
            <person name="Nagasaki H."/>
            <person name="Yoshioka T."/>
            <person name="Toyoda A."/>
            <person name="Fujiyama A."/>
            <person name="Kaminuma E."/>
            <person name="Nakamura Y."/>
        </authorList>
    </citation>
    <scope>NUCLEOTIDE SEQUENCE [LARGE SCALE GENOMIC DNA]</scope>
    <source>
        <strain evidence="3">cv. Miyagawa wase</strain>
    </source>
</reference>
<dbReference type="PANTHER" id="PTHR45093">
    <property type="entry name" value="TRANSCRIPTION ACTIVATOR MSS11"/>
    <property type="match status" value="1"/>
</dbReference>
<evidence type="ECO:0000313" key="3">
    <source>
        <dbReference type="Proteomes" id="UP000236630"/>
    </source>
</evidence>
<dbReference type="InterPro" id="IPR006594">
    <property type="entry name" value="LisH"/>
</dbReference>
<name>A0A2H5PDR7_CITUN</name>
<comment type="caution">
    <text evidence="2">The sequence shown here is derived from an EMBL/GenBank/DDBJ whole genome shotgun (WGS) entry which is preliminary data.</text>
</comment>
<feature type="region of interest" description="Disordered" evidence="1">
    <location>
        <begin position="117"/>
        <end position="165"/>
    </location>
</feature>
<dbReference type="SMART" id="SM00667">
    <property type="entry name" value="LisH"/>
    <property type="match status" value="1"/>
</dbReference>
<accession>A0A2H5PDR7</accession>